<dbReference type="EMBL" id="GL871096">
    <property type="protein sequence ID" value="EGC34479.1"/>
    <property type="molecule type" value="Genomic_DNA"/>
</dbReference>
<dbReference type="OMA" id="FITHMEE"/>
<dbReference type="AlphaFoldDB" id="F0ZNL8"/>
<dbReference type="Proteomes" id="UP000001064">
    <property type="component" value="Unassembled WGS sequence"/>
</dbReference>
<protein>
    <submittedName>
        <fullName evidence="1">Uncharacterized protein</fullName>
    </submittedName>
</protein>
<gene>
    <name evidence="1" type="ORF">DICPUDRAFT_79783</name>
</gene>
<name>F0ZNL8_DICPU</name>
<dbReference type="GeneID" id="10499760"/>
<evidence type="ECO:0000313" key="1">
    <source>
        <dbReference type="EMBL" id="EGC34479.1"/>
    </source>
</evidence>
<keyword evidence="2" id="KW-1185">Reference proteome</keyword>
<dbReference type="STRING" id="5786.F0ZNL8"/>
<dbReference type="VEuPathDB" id="AmoebaDB:DICPUDRAFT_79783"/>
<proteinExistence type="predicted"/>
<dbReference type="KEGG" id="dpp:DICPUDRAFT_79783"/>
<dbReference type="InParanoid" id="F0ZNL8"/>
<dbReference type="RefSeq" id="XP_003289014.1">
    <property type="nucleotide sequence ID" value="XM_003288966.1"/>
</dbReference>
<sequence>MSNLNTLLFFKIWRNIPLKKKIYSYLINELKYQGLFIDEIVSVEWMCKHGHLDLLKKKVLNKEYLVFETNQFKSDENEQNIQQIGQNNGANQINDINEEDVYMATNLVINSNNNNKNKNYNKYIIFKLINNDLKFYKKLFKCYFKIFISSKEELKETLKHIIKFDCIGALKILKKKCSLKFKEKHFIESIINESFTVSEYIYNKLLIKPNQQQVFLKTIHQRRVDLIKSESIDKRTLFLVKVLNFKVPAELDNLQYLHNSNLLECTLREIYNSCITLALLKRPLAYYVKHLKDYLQSQDNWDFDVMYPSEITRLFFLQDYTWLTIEYLEGIPFTQEQLDTKLMNFDLKSAKRLQDLESILRMVIPFIDILNSTKYMVGFIYYNFVFKDSKLIQNILFSSVFDDFLSFFQRSDMFSIKVKIRYTKYLSELINYGSENSTIYRRYQRRVLSYLISINDTQAIKKALEAMHSCDTKFTNQVFVDIKEDTSLFDFCFTQISKESFNFGHLLSKTNLTILNHYKNNYYDDFKKRVQQLDLSTIQKPYKDHLVLFFYENLTEFCTHFNYIGQIWKPFDQNPNLLEITYQEFKYFITHMEENNLNNYLNIFFKTPSHPNPQNNFNNLEKFLYFKYQSYNILNFILNSKNIIQDNQDDAFEIRDYNNPSLFIKNCKLTLFEIGRRGDTNTLNCIMTSCFPTEFSNLKYKNRIYELLLFSSYFGQIQIFKFLHNNYPWVFHYYKDIKKIHNTVVQSYPNFEDNPNNQIKLSDLNILLNYSKININLFNYLNKIIKIIN</sequence>
<reference evidence="2" key="1">
    <citation type="journal article" date="2011" name="Genome Biol.">
        <title>Comparative genomics of the social amoebae Dictyostelium discoideum and Dictyostelium purpureum.</title>
        <authorList>
            <consortium name="US DOE Joint Genome Institute (JGI-PGF)"/>
            <person name="Sucgang R."/>
            <person name="Kuo A."/>
            <person name="Tian X."/>
            <person name="Salerno W."/>
            <person name="Parikh A."/>
            <person name="Feasley C.L."/>
            <person name="Dalin E."/>
            <person name="Tu H."/>
            <person name="Huang E."/>
            <person name="Barry K."/>
            <person name="Lindquist E."/>
            <person name="Shapiro H."/>
            <person name="Bruce D."/>
            <person name="Schmutz J."/>
            <person name="Salamov A."/>
            <person name="Fey P."/>
            <person name="Gaudet P."/>
            <person name="Anjard C."/>
            <person name="Babu M.M."/>
            <person name="Basu S."/>
            <person name="Bushmanova Y."/>
            <person name="van der Wel H."/>
            <person name="Katoh-Kurasawa M."/>
            <person name="Dinh C."/>
            <person name="Coutinho P.M."/>
            <person name="Saito T."/>
            <person name="Elias M."/>
            <person name="Schaap P."/>
            <person name="Kay R.R."/>
            <person name="Henrissat B."/>
            <person name="Eichinger L."/>
            <person name="Rivero F."/>
            <person name="Putnam N.H."/>
            <person name="West C.M."/>
            <person name="Loomis W.F."/>
            <person name="Chisholm R.L."/>
            <person name="Shaulsky G."/>
            <person name="Strassmann J.E."/>
            <person name="Queller D.C."/>
            <person name="Kuspa A."/>
            <person name="Grigoriev I.V."/>
        </authorList>
    </citation>
    <scope>NUCLEOTIDE SEQUENCE [LARGE SCALE GENOMIC DNA]</scope>
    <source>
        <strain evidence="2">QSDP1</strain>
    </source>
</reference>
<accession>F0ZNL8</accession>
<organism evidence="1 2">
    <name type="scientific">Dictyostelium purpureum</name>
    <name type="common">Slime mold</name>
    <dbReference type="NCBI Taxonomy" id="5786"/>
    <lineage>
        <taxon>Eukaryota</taxon>
        <taxon>Amoebozoa</taxon>
        <taxon>Evosea</taxon>
        <taxon>Eumycetozoa</taxon>
        <taxon>Dictyostelia</taxon>
        <taxon>Dictyosteliales</taxon>
        <taxon>Dictyosteliaceae</taxon>
        <taxon>Dictyostelium</taxon>
    </lineage>
</organism>
<dbReference type="PANTHER" id="PTHR31550:SF10">
    <property type="entry name" value="PROTEIN KINASE DOMAIN-CONTAINING PROTEIN"/>
    <property type="match status" value="1"/>
</dbReference>
<dbReference type="PANTHER" id="PTHR31550">
    <property type="entry name" value="ANKYRIN REPEAT PROTEIN-RELATED-RELATED"/>
    <property type="match status" value="1"/>
</dbReference>
<dbReference type="eggNOG" id="ENOG502RI78">
    <property type="taxonomic scope" value="Eukaryota"/>
</dbReference>
<evidence type="ECO:0000313" key="2">
    <source>
        <dbReference type="Proteomes" id="UP000001064"/>
    </source>
</evidence>